<evidence type="ECO:0000256" key="1">
    <source>
        <dbReference type="SAM" id="MobiDB-lite"/>
    </source>
</evidence>
<dbReference type="EMBL" id="FMUR01000021">
    <property type="protein sequence ID" value="SCY51616.1"/>
    <property type="molecule type" value="Genomic_DNA"/>
</dbReference>
<gene>
    <name evidence="3" type="ORF">SAMN02910451_02904</name>
</gene>
<feature type="compositionally biased region" description="Low complexity" evidence="1">
    <location>
        <begin position="320"/>
        <end position="372"/>
    </location>
</feature>
<feature type="region of interest" description="Disordered" evidence="1">
    <location>
        <begin position="319"/>
        <end position="375"/>
    </location>
</feature>
<organism evidence="3 4">
    <name type="scientific">Butyrivibrio hungatei</name>
    <dbReference type="NCBI Taxonomy" id="185008"/>
    <lineage>
        <taxon>Bacteria</taxon>
        <taxon>Bacillati</taxon>
        <taxon>Bacillota</taxon>
        <taxon>Clostridia</taxon>
        <taxon>Lachnospirales</taxon>
        <taxon>Lachnospiraceae</taxon>
        <taxon>Butyrivibrio</taxon>
    </lineage>
</organism>
<evidence type="ECO:0000313" key="4">
    <source>
        <dbReference type="Proteomes" id="UP000183047"/>
    </source>
</evidence>
<dbReference type="AlphaFoldDB" id="A0A1G5GJ58"/>
<keyword evidence="2" id="KW-0732">Signal</keyword>
<evidence type="ECO:0000256" key="2">
    <source>
        <dbReference type="SAM" id="SignalP"/>
    </source>
</evidence>
<protein>
    <recommendedName>
        <fullName evidence="5">Lipoprotein</fullName>
    </recommendedName>
</protein>
<dbReference type="OrthoDB" id="2005616at2"/>
<evidence type="ECO:0008006" key="5">
    <source>
        <dbReference type="Google" id="ProtNLM"/>
    </source>
</evidence>
<dbReference type="InterPro" id="IPR035940">
    <property type="entry name" value="CAP_sf"/>
</dbReference>
<dbReference type="PROSITE" id="PS51257">
    <property type="entry name" value="PROKAR_LIPOPROTEIN"/>
    <property type="match status" value="1"/>
</dbReference>
<proteinExistence type="predicted"/>
<dbReference type="RefSeq" id="WP_074463293.1">
    <property type="nucleotide sequence ID" value="NZ_FMUR01000021.1"/>
</dbReference>
<name>A0A1G5GJ58_9FIRM</name>
<evidence type="ECO:0000313" key="3">
    <source>
        <dbReference type="EMBL" id="SCY51616.1"/>
    </source>
</evidence>
<feature type="signal peptide" evidence="2">
    <location>
        <begin position="1"/>
        <end position="28"/>
    </location>
</feature>
<reference evidence="4" key="1">
    <citation type="submission" date="2016-10" db="EMBL/GenBank/DDBJ databases">
        <authorList>
            <person name="Varghese N."/>
            <person name="Submissions S."/>
        </authorList>
    </citation>
    <scope>NUCLEOTIDE SEQUENCE [LARGE SCALE GENOMIC DNA]</scope>
    <source>
        <strain evidence="4">XBD2006</strain>
    </source>
</reference>
<accession>A0A1G5GJ58</accession>
<dbReference type="Gene3D" id="3.40.33.10">
    <property type="entry name" value="CAP"/>
    <property type="match status" value="1"/>
</dbReference>
<dbReference type="Proteomes" id="UP000183047">
    <property type="component" value="Unassembled WGS sequence"/>
</dbReference>
<feature type="region of interest" description="Disordered" evidence="1">
    <location>
        <begin position="97"/>
        <end position="146"/>
    </location>
</feature>
<keyword evidence="4" id="KW-1185">Reference proteome</keyword>
<feature type="chain" id="PRO_5010281388" description="Lipoprotein" evidence="2">
    <location>
        <begin position="29"/>
        <end position="524"/>
    </location>
</feature>
<sequence>MKKCKSTAILMASAMMLSLVGCSGSSDAASSGSSAMELTEAELRQAAREAMIASEAAEASSSEDASAASSSIDAATAASSDVATTATSTEVAATTLNSSETLTTTGTATATTTNGTTTTGVATATTPDAATTGSSASTVSTTDSNTTATTEAANAIPAKLADHEFVYNGKVHSVLNSTNTIMSNLGQYQSRNTSCPEQPFYSYDGGSIIFITGIKDGNELPVDIAVYKKGILTARGVGVGSTLAEINNAYNGCNKSSFSLNKDYGISVKFDAYTLCFYFNTKNDTVVSYAYDNNDTLSKMYPVKSDIADSTKNIVATGKAQATTSSSNATTATNTTTSNSNANATPAANTTAPVQTTNNAAPAPAATTTQNSGSVSEAEIMYNGKKLSILDGASTLMANLGQCEKKDTSTADEPRYVYDSNNINLYTFVYNGEELTYDLCIYKQGAKTSRNVGVGDSKDKIIATYGSPAETYSFYQGYGFKYKFDTFTLYFDFDTNTDKVYSMTYGNNDTIRKRHAAHPNYIGD</sequence>